<dbReference type="Proteomes" id="UP001283361">
    <property type="component" value="Unassembled WGS sequence"/>
</dbReference>
<evidence type="ECO:0000313" key="2">
    <source>
        <dbReference type="EMBL" id="KAK3778401.1"/>
    </source>
</evidence>
<comment type="caution">
    <text evidence="2">The sequence shown here is derived from an EMBL/GenBank/DDBJ whole genome shotgun (WGS) entry which is preliminary data.</text>
</comment>
<evidence type="ECO:0000313" key="3">
    <source>
        <dbReference type="Proteomes" id="UP001283361"/>
    </source>
</evidence>
<keyword evidence="3" id="KW-1185">Reference proteome</keyword>
<dbReference type="EMBL" id="JAWDGP010002956">
    <property type="protein sequence ID" value="KAK3778401.1"/>
    <property type="molecule type" value="Genomic_DNA"/>
</dbReference>
<feature type="signal peptide" evidence="1">
    <location>
        <begin position="1"/>
        <end position="19"/>
    </location>
</feature>
<evidence type="ECO:0000256" key="1">
    <source>
        <dbReference type="SAM" id="SignalP"/>
    </source>
</evidence>
<gene>
    <name evidence="2" type="ORF">RRG08_014030</name>
</gene>
<sequence length="206" mass="22788">MMLKLFVLCFFLGISAVTAVCDGAIEGCADQYFGRSYKTKAALCSNFQNYTTCLLSDCPLTTAKQKMIKMFTEKFLENAGFPDCDIGSSMMPDTSDDCNSTLDTCLQLGQVRPESTARSVACRLFQQQLDCIYTGCTFAPKELLNSVFEVQQEEIGFNCDLDSTHGLTTTASPDPNHGQVSTRKFVTSTMFLAAILVVFRNFFSEF</sequence>
<dbReference type="AlphaFoldDB" id="A0AAE1A0K7"/>
<name>A0AAE1A0K7_9GAST</name>
<organism evidence="2 3">
    <name type="scientific">Elysia crispata</name>
    <name type="common">lettuce slug</name>
    <dbReference type="NCBI Taxonomy" id="231223"/>
    <lineage>
        <taxon>Eukaryota</taxon>
        <taxon>Metazoa</taxon>
        <taxon>Spiralia</taxon>
        <taxon>Lophotrochozoa</taxon>
        <taxon>Mollusca</taxon>
        <taxon>Gastropoda</taxon>
        <taxon>Heterobranchia</taxon>
        <taxon>Euthyneura</taxon>
        <taxon>Panpulmonata</taxon>
        <taxon>Sacoglossa</taxon>
        <taxon>Placobranchoidea</taxon>
        <taxon>Plakobranchidae</taxon>
        <taxon>Elysia</taxon>
    </lineage>
</organism>
<accession>A0AAE1A0K7</accession>
<protein>
    <submittedName>
        <fullName evidence="2">Uncharacterized protein</fullName>
    </submittedName>
</protein>
<feature type="chain" id="PRO_5042192541" evidence="1">
    <location>
        <begin position="20"/>
        <end position="206"/>
    </location>
</feature>
<reference evidence="2" key="1">
    <citation type="journal article" date="2023" name="G3 (Bethesda)">
        <title>A reference genome for the long-term kleptoplast-retaining sea slug Elysia crispata morphotype clarki.</title>
        <authorList>
            <person name="Eastman K.E."/>
            <person name="Pendleton A.L."/>
            <person name="Shaikh M.A."/>
            <person name="Suttiyut T."/>
            <person name="Ogas R."/>
            <person name="Tomko P."/>
            <person name="Gavelis G."/>
            <person name="Widhalm J.R."/>
            <person name="Wisecaver J.H."/>
        </authorList>
    </citation>
    <scope>NUCLEOTIDE SEQUENCE</scope>
    <source>
        <strain evidence="2">ECLA1</strain>
    </source>
</reference>
<keyword evidence="1" id="KW-0732">Signal</keyword>
<proteinExistence type="predicted"/>